<keyword evidence="2" id="KW-1185">Reference proteome</keyword>
<dbReference type="AlphaFoldDB" id="A0A561ELR2"/>
<dbReference type="PANTHER" id="PTHR38436">
    <property type="entry name" value="POLYKETIDE CYCLASE SNOAL-LIKE DOMAIN"/>
    <property type="match status" value="1"/>
</dbReference>
<keyword evidence="1" id="KW-0413">Isomerase</keyword>
<dbReference type="Pfam" id="PF07366">
    <property type="entry name" value="SnoaL"/>
    <property type="match status" value="1"/>
</dbReference>
<evidence type="ECO:0000313" key="1">
    <source>
        <dbReference type="EMBL" id="TWE16540.1"/>
    </source>
</evidence>
<dbReference type="GO" id="GO:0016853">
    <property type="term" value="F:isomerase activity"/>
    <property type="evidence" value="ECO:0007669"/>
    <property type="project" value="UniProtKB-KW"/>
</dbReference>
<organism evidence="1 2">
    <name type="scientific">Kitasatospora atroaurantiaca</name>
    <dbReference type="NCBI Taxonomy" id="285545"/>
    <lineage>
        <taxon>Bacteria</taxon>
        <taxon>Bacillati</taxon>
        <taxon>Actinomycetota</taxon>
        <taxon>Actinomycetes</taxon>
        <taxon>Kitasatosporales</taxon>
        <taxon>Streptomycetaceae</taxon>
        <taxon>Kitasatospora</taxon>
    </lineage>
</organism>
<dbReference type="SUPFAM" id="SSF54427">
    <property type="entry name" value="NTF2-like"/>
    <property type="match status" value="1"/>
</dbReference>
<reference evidence="1 2" key="1">
    <citation type="submission" date="2019-06" db="EMBL/GenBank/DDBJ databases">
        <title>Sequencing the genomes of 1000 actinobacteria strains.</title>
        <authorList>
            <person name="Klenk H.-P."/>
        </authorList>
    </citation>
    <scope>NUCLEOTIDE SEQUENCE [LARGE SCALE GENOMIC DNA]</scope>
    <source>
        <strain evidence="1 2">DSM 41649</strain>
    </source>
</reference>
<dbReference type="RefSeq" id="WP_145788754.1">
    <property type="nucleotide sequence ID" value="NZ_BAAABR010000002.1"/>
</dbReference>
<dbReference type="OrthoDB" id="9182871at2"/>
<dbReference type="GO" id="GO:0030638">
    <property type="term" value="P:polyketide metabolic process"/>
    <property type="evidence" value="ECO:0007669"/>
    <property type="project" value="InterPro"/>
</dbReference>
<comment type="caution">
    <text evidence="1">The sequence shown here is derived from an EMBL/GenBank/DDBJ whole genome shotgun (WGS) entry which is preliminary data.</text>
</comment>
<dbReference type="Gene3D" id="3.10.450.50">
    <property type="match status" value="1"/>
</dbReference>
<accession>A0A561ELR2</accession>
<dbReference type="PANTHER" id="PTHR38436:SF1">
    <property type="entry name" value="ESTER CYCLASE"/>
    <property type="match status" value="1"/>
</dbReference>
<gene>
    <name evidence="1" type="ORF">FB465_1523</name>
</gene>
<evidence type="ECO:0000313" key="2">
    <source>
        <dbReference type="Proteomes" id="UP000318416"/>
    </source>
</evidence>
<name>A0A561ELR2_9ACTN</name>
<protein>
    <submittedName>
        <fullName evidence="1">Steroid delta-isomerase-like uncharacterized protein</fullName>
    </submittedName>
</protein>
<dbReference type="InterPro" id="IPR032710">
    <property type="entry name" value="NTF2-like_dom_sf"/>
</dbReference>
<dbReference type="Proteomes" id="UP000318416">
    <property type="component" value="Unassembled WGS sequence"/>
</dbReference>
<dbReference type="InterPro" id="IPR009959">
    <property type="entry name" value="Cyclase_SnoaL-like"/>
</dbReference>
<sequence length="231" mass="26159">MTFVQIIDCKTDKVDDLNRLMDTWVEQTQGKRTATHSVVAADRADSKHIVEIVEFPSYEEAMKNSHLPETDRIFREMVALCDEPPTFTDLDVIRDEQLNKSAARRFFEEVGKGNVDVVDELFALDYHDHDQANEVDTMGAAGMKQKAAGYLAGFDSITFTLGSQLADGDEVATRWSWSGVHSGEFMGLPATNKRVEMTGTTTFRFRNGKIQEGWWNWDNLGMMRQLGLLPR</sequence>
<proteinExistence type="predicted"/>
<dbReference type="EMBL" id="VIVR01000001">
    <property type="protein sequence ID" value="TWE16540.1"/>
    <property type="molecule type" value="Genomic_DNA"/>
</dbReference>